<dbReference type="AlphaFoldDB" id="A0AAV9UZU2"/>
<dbReference type="EMBL" id="JAVHNS010000006">
    <property type="protein sequence ID" value="KAK6352172.1"/>
    <property type="molecule type" value="Genomic_DNA"/>
</dbReference>
<dbReference type="PROSITE" id="PS00028">
    <property type="entry name" value="ZINC_FINGER_C2H2_1"/>
    <property type="match status" value="1"/>
</dbReference>
<dbReference type="InterPro" id="IPR013087">
    <property type="entry name" value="Znf_C2H2_type"/>
</dbReference>
<name>A0AAV9UZU2_9PEZI</name>
<feature type="domain" description="C2H2-type" evidence="2">
    <location>
        <begin position="306"/>
        <end position="326"/>
    </location>
</feature>
<evidence type="ECO:0000313" key="4">
    <source>
        <dbReference type="Proteomes" id="UP001373714"/>
    </source>
</evidence>
<evidence type="ECO:0000313" key="3">
    <source>
        <dbReference type="EMBL" id="KAK6352172.1"/>
    </source>
</evidence>
<comment type="caution">
    <text evidence="3">The sequence shown here is derived from an EMBL/GenBank/DDBJ whole genome shotgun (WGS) entry which is preliminary data.</text>
</comment>
<feature type="region of interest" description="Disordered" evidence="1">
    <location>
        <begin position="121"/>
        <end position="159"/>
    </location>
</feature>
<feature type="region of interest" description="Disordered" evidence="1">
    <location>
        <begin position="254"/>
        <end position="297"/>
    </location>
</feature>
<evidence type="ECO:0000259" key="2">
    <source>
        <dbReference type="PROSITE" id="PS00028"/>
    </source>
</evidence>
<dbReference type="Proteomes" id="UP001373714">
    <property type="component" value="Unassembled WGS sequence"/>
</dbReference>
<dbReference type="SMART" id="SM00355">
    <property type="entry name" value="ZnF_C2H2"/>
    <property type="match status" value="2"/>
</dbReference>
<feature type="compositionally biased region" description="Polar residues" evidence="1">
    <location>
        <begin position="121"/>
        <end position="131"/>
    </location>
</feature>
<accession>A0AAV9UZU2</accession>
<protein>
    <recommendedName>
        <fullName evidence="2">C2H2-type domain-containing protein</fullName>
    </recommendedName>
</protein>
<gene>
    <name evidence="3" type="ORF">TWF730_009004</name>
</gene>
<evidence type="ECO:0000256" key="1">
    <source>
        <dbReference type="SAM" id="MobiDB-lite"/>
    </source>
</evidence>
<feature type="compositionally biased region" description="Polar residues" evidence="1">
    <location>
        <begin position="270"/>
        <end position="287"/>
    </location>
</feature>
<reference evidence="3 4" key="1">
    <citation type="submission" date="2019-10" db="EMBL/GenBank/DDBJ databases">
        <authorList>
            <person name="Palmer J.M."/>
        </authorList>
    </citation>
    <scope>NUCLEOTIDE SEQUENCE [LARGE SCALE GENOMIC DNA]</scope>
    <source>
        <strain evidence="3 4">TWF730</strain>
    </source>
</reference>
<sequence length="566" mass="63161">MQASTNPRPTKRPRVSSESGEMILYPPKAWTVKTPILLRKLEPTAVVIKCLEAVANERLLKSSDLIDRVISDQFLALTEIQNRNNTNVKDAKNYLCKHISPILSRLINQYIESISQDGDTFFSSENSQSPIQHKKLESDNENNPNNIPATVDGEQERKMPPPQLFPVPVDPLPSLRTTSGDSIAAGVDRSGTDLIRNWLEIDGAYPLHRNYPVQSPQAVVKTNGSPVENLQSPTKFHWSQATESKSDIGIHDDNISMADTSPVKPKVTAPRTQSISGKQTVDPQDTQSVVSTTRRRSYRSGEARSCTFCGKDLPSPSARKEHESIHIYQLCQYKQYECKQPNCPYKSHRPREIIHHLRNRHGWDKSQRGTQLADEYIDRGPLPEEKMESLRAQFRTELRGSSFDVSASNFTFTTPSLKGTDRDFATDGDELASQNNTVMSMDYSYTQGTPMQAHMQQPHLSSSMFAGMGSTFDDTNSLMRDTLDQSSQIDYAMDEFTHFRNSITTFPTTSFLPQGPQLVGVGAMHAGSTLTNIPSTIDALDEEEDAQGENDVGWSENLVVSTMKGS</sequence>
<organism evidence="3 4">
    <name type="scientific">Orbilia blumenaviensis</name>
    <dbReference type="NCBI Taxonomy" id="1796055"/>
    <lineage>
        <taxon>Eukaryota</taxon>
        <taxon>Fungi</taxon>
        <taxon>Dikarya</taxon>
        <taxon>Ascomycota</taxon>
        <taxon>Pezizomycotina</taxon>
        <taxon>Orbiliomycetes</taxon>
        <taxon>Orbiliales</taxon>
        <taxon>Orbiliaceae</taxon>
        <taxon>Orbilia</taxon>
    </lineage>
</organism>
<proteinExistence type="predicted"/>
<keyword evidence="4" id="KW-1185">Reference proteome</keyword>